<feature type="signal peptide" evidence="1">
    <location>
        <begin position="1"/>
        <end position="21"/>
    </location>
</feature>
<proteinExistence type="predicted"/>
<sequence length="68" mass="7472">MKIHAFVLCLILGAWVIGSEAHYDYYPNARVTLCPYSPEQCANRCRQEGRGTTGECEGPGVAYCICKG</sequence>
<accession>A0AAV2BJ13</accession>
<protein>
    <recommendedName>
        <fullName evidence="4">Defensin</fullName>
    </recommendedName>
</protein>
<evidence type="ECO:0000256" key="1">
    <source>
        <dbReference type="SAM" id="SignalP"/>
    </source>
</evidence>
<dbReference type="Proteomes" id="UP001497382">
    <property type="component" value="Unassembled WGS sequence"/>
</dbReference>
<evidence type="ECO:0008006" key="4">
    <source>
        <dbReference type="Google" id="ProtNLM"/>
    </source>
</evidence>
<keyword evidence="3" id="KW-1185">Reference proteome</keyword>
<reference evidence="2 3" key="1">
    <citation type="submission" date="2024-04" db="EMBL/GenBank/DDBJ databases">
        <authorList>
            <person name="Rising A."/>
            <person name="Reimegard J."/>
            <person name="Sonavane S."/>
            <person name="Akerstrom W."/>
            <person name="Nylinder S."/>
            <person name="Hedman E."/>
            <person name="Kallberg Y."/>
        </authorList>
    </citation>
    <scope>NUCLEOTIDE SEQUENCE [LARGE SCALE GENOMIC DNA]</scope>
</reference>
<organism evidence="2 3">
    <name type="scientific">Larinioides sclopetarius</name>
    <dbReference type="NCBI Taxonomy" id="280406"/>
    <lineage>
        <taxon>Eukaryota</taxon>
        <taxon>Metazoa</taxon>
        <taxon>Ecdysozoa</taxon>
        <taxon>Arthropoda</taxon>
        <taxon>Chelicerata</taxon>
        <taxon>Arachnida</taxon>
        <taxon>Araneae</taxon>
        <taxon>Araneomorphae</taxon>
        <taxon>Entelegynae</taxon>
        <taxon>Araneoidea</taxon>
        <taxon>Araneidae</taxon>
        <taxon>Larinioides</taxon>
    </lineage>
</organism>
<evidence type="ECO:0000313" key="2">
    <source>
        <dbReference type="EMBL" id="CAL1295338.1"/>
    </source>
</evidence>
<comment type="caution">
    <text evidence="2">The sequence shown here is derived from an EMBL/GenBank/DDBJ whole genome shotgun (WGS) entry which is preliminary data.</text>
</comment>
<feature type="chain" id="PRO_5043584364" description="Defensin" evidence="1">
    <location>
        <begin position="22"/>
        <end position="68"/>
    </location>
</feature>
<evidence type="ECO:0000313" key="3">
    <source>
        <dbReference type="Proteomes" id="UP001497382"/>
    </source>
</evidence>
<name>A0AAV2BJ13_9ARAC</name>
<dbReference type="AlphaFoldDB" id="A0AAV2BJ13"/>
<gene>
    <name evidence="2" type="ORF">LARSCL_LOCUS19226</name>
</gene>
<keyword evidence="1" id="KW-0732">Signal</keyword>
<dbReference type="EMBL" id="CAXIEN010000368">
    <property type="protein sequence ID" value="CAL1295338.1"/>
    <property type="molecule type" value="Genomic_DNA"/>
</dbReference>